<dbReference type="SUPFAM" id="SSF52540">
    <property type="entry name" value="P-loop containing nucleoside triphosphate hydrolases"/>
    <property type="match status" value="2"/>
</dbReference>
<evidence type="ECO:0000256" key="10">
    <source>
        <dbReference type="SAM" id="MobiDB-lite"/>
    </source>
</evidence>
<gene>
    <name evidence="12" type="ORF">C7440_2023</name>
</gene>
<keyword evidence="4" id="KW-1003">Cell membrane</keyword>
<dbReference type="Gene3D" id="3.40.50.300">
    <property type="entry name" value="P-loop containing nucleotide triphosphate hydrolases"/>
    <property type="match status" value="2"/>
</dbReference>
<feature type="domain" description="ABC transporter" evidence="11">
    <location>
        <begin position="6"/>
        <end position="252"/>
    </location>
</feature>
<dbReference type="InterPro" id="IPR050388">
    <property type="entry name" value="ABC_Ni/Peptide_Import"/>
</dbReference>
<dbReference type="OrthoDB" id="9802772at2"/>
<evidence type="ECO:0000259" key="11">
    <source>
        <dbReference type="PROSITE" id="PS50893"/>
    </source>
</evidence>
<dbReference type="NCBIfam" id="TIGR01727">
    <property type="entry name" value="oligo_HPY"/>
    <property type="match status" value="1"/>
</dbReference>
<keyword evidence="9" id="KW-0472">Membrane</keyword>
<dbReference type="PANTHER" id="PTHR43297">
    <property type="entry name" value="OLIGOPEPTIDE TRANSPORT ATP-BINDING PROTEIN APPD"/>
    <property type="match status" value="1"/>
</dbReference>
<keyword evidence="8" id="KW-1278">Translocase</keyword>
<evidence type="ECO:0000313" key="13">
    <source>
        <dbReference type="Proteomes" id="UP000246145"/>
    </source>
</evidence>
<dbReference type="NCBIfam" id="NF007739">
    <property type="entry name" value="PRK10419.1"/>
    <property type="match status" value="2"/>
</dbReference>
<keyword evidence="5" id="KW-0997">Cell inner membrane</keyword>
<dbReference type="GO" id="GO:0015833">
    <property type="term" value="P:peptide transport"/>
    <property type="evidence" value="ECO:0007669"/>
    <property type="project" value="InterPro"/>
</dbReference>
<keyword evidence="7 12" id="KW-0067">ATP-binding</keyword>
<reference evidence="12 13" key="1">
    <citation type="submission" date="2018-04" db="EMBL/GenBank/DDBJ databases">
        <title>Genomic Encyclopedia of Type Strains, Phase IV (KMG-IV): sequencing the most valuable type-strain genomes for metagenomic binning, comparative biology and taxonomic classification.</title>
        <authorList>
            <person name="Goeker M."/>
        </authorList>
    </citation>
    <scope>NUCLEOTIDE SEQUENCE [LARGE SCALE GENOMIC DNA]</scope>
    <source>
        <strain evidence="12 13">DSM 10065</strain>
    </source>
</reference>
<dbReference type="Proteomes" id="UP000246145">
    <property type="component" value="Unassembled WGS sequence"/>
</dbReference>
<evidence type="ECO:0000256" key="9">
    <source>
        <dbReference type="ARBA" id="ARBA00023136"/>
    </source>
</evidence>
<keyword evidence="6" id="KW-0547">Nucleotide-binding</keyword>
<dbReference type="AlphaFoldDB" id="A0A2U1CND9"/>
<dbReference type="Pfam" id="PF00005">
    <property type="entry name" value="ABC_tran"/>
    <property type="match status" value="2"/>
</dbReference>
<dbReference type="InterPro" id="IPR013563">
    <property type="entry name" value="Oligopep_ABC_C"/>
</dbReference>
<dbReference type="GO" id="GO:0005886">
    <property type="term" value="C:plasma membrane"/>
    <property type="evidence" value="ECO:0007669"/>
    <property type="project" value="UniProtKB-SubCell"/>
</dbReference>
<name>A0A2U1CND9_9BURK</name>
<evidence type="ECO:0000256" key="4">
    <source>
        <dbReference type="ARBA" id="ARBA00022475"/>
    </source>
</evidence>
<dbReference type="InterPro" id="IPR017871">
    <property type="entry name" value="ABC_transporter-like_CS"/>
</dbReference>
<sequence>MMPAVLEFKNVSVSVKVGGADVALLRNVTFDVGKGRILGLVGESGAGKSMVGRVISGLLPDNLRFSAGHVYFQGGELTGRKARALLGRRIAFIPQEPLSALNPVLTVRQQMFEHMKHLGLPRKQWEPYCLERLAEVGLPDPADMLGRYAHQLSGGQCQRVLIAMAFSGDPELIVADEPTTALDVVTQAQIVRLLRQVQRKHGTAVILITHDLRMAAHVCDEVAVLYAGDVVERGSARRVLEAPWHPYSWSLKMATPNLTGPQYVLPALADLMPGLKQIAELPGCRFARRCPTRNAECENRVSALESVGQGHFVACAGQCRVDSASRKTEPHALPPAAHPGGRPLLELRDVGMTYQGRGGRKGQLFHALKPLSLSIGPGELLGVVGESGSGKSTLARLMVGLMAPTAGTVHVDGVARAQASARQAAQMRETVQMVFQDPDSALNPRRTVEGLVAQALELRPDIAGIERKRIAERLIKQVGMAVDALQRFPSQLSGGQKQRVNIARALCVTPRLLVADEIVSGLDVSVQALIMNLLLQLNRELGIAVVLISHDLSVVRYLCQRVLVMRHGEVVEQGPTDQVFGNPAHPYTRLLLESVPSDDAGAAWPPTEHDQDSVRAGSAELEFQS</sequence>
<protein>
    <submittedName>
        <fullName evidence="12">Peptide/nickel transport system ATP-binding protein</fullName>
    </submittedName>
</protein>
<dbReference type="GO" id="GO:0005524">
    <property type="term" value="F:ATP binding"/>
    <property type="evidence" value="ECO:0007669"/>
    <property type="project" value="UniProtKB-KW"/>
</dbReference>
<keyword evidence="13" id="KW-1185">Reference proteome</keyword>
<dbReference type="PANTHER" id="PTHR43297:SF14">
    <property type="entry name" value="ATPASE AAA-TYPE CORE DOMAIN-CONTAINING PROTEIN"/>
    <property type="match status" value="1"/>
</dbReference>
<dbReference type="STRING" id="1231391.GCA_000308195_02066"/>
<dbReference type="SMART" id="SM00382">
    <property type="entry name" value="AAA"/>
    <property type="match status" value="2"/>
</dbReference>
<accession>A0A2U1CND9</accession>
<dbReference type="PROSITE" id="PS00211">
    <property type="entry name" value="ABC_TRANSPORTER_1"/>
    <property type="match status" value="2"/>
</dbReference>
<dbReference type="NCBIfam" id="NF008453">
    <property type="entry name" value="PRK11308.1"/>
    <property type="match status" value="2"/>
</dbReference>
<dbReference type="Pfam" id="PF08352">
    <property type="entry name" value="oligo_HPY"/>
    <property type="match status" value="2"/>
</dbReference>
<comment type="similarity">
    <text evidence="2">Belongs to the ABC transporter superfamily.</text>
</comment>
<dbReference type="InterPro" id="IPR027417">
    <property type="entry name" value="P-loop_NTPase"/>
</dbReference>
<feature type="domain" description="ABC transporter" evidence="11">
    <location>
        <begin position="345"/>
        <end position="592"/>
    </location>
</feature>
<evidence type="ECO:0000256" key="5">
    <source>
        <dbReference type="ARBA" id="ARBA00022519"/>
    </source>
</evidence>
<dbReference type="PROSITE" id="PS50893">
    <property type="entry name" value="ABC_TRANSPORTER_2"/>
    <property type="match status" value="2"/>
</dbReference>
<dbReference type="RefSeq" id="WP_116518398.1">
    <property type="nucleotide sequence ID" value="NZ_JACCEX010000002.1"/>
</dbReference>
<dbReference type="EMBL" id="QEKO01000002">
    <property type="protein sequence ID" value="PVY62529.1"/>
    <property type="molecule type" value="Genomic_DNA"/>
</dbReference>
<dbReference type="GO" id="GO:0016887">
    <property type="term" value="F:ATP hydrolysis activity"/>
    <property type="evidence" value="ECO:0007669"/>
    <property type="project" value="InterPro"/>
</dbReference>
<evidence type="ECO:0000256" key="8">
    <source>
        <dbReference type="ARBA" id="ARBA00022967"/>
    </source>
</evidence>
<organism evidence="12 13">
    <name type="scientific">Pusillimonas noertemannii</name>
    <dbReference type="NCBI Taxonomy" id="305977"/>
    <lineage>
        <taxon>Bacteria</taxon>
        <taxon>Pseudomonadati</taxon>
        <taxon>Pseudomonadota</taxon>
        <taxon>Betaproteobacteria</taxon>
        <taxon>Burkholderiales</taxon>
        <taxon>Alcaligenaceae</taxon>
        <taxon>Pusillimonas</taxon>
    </lineage>
</organism>
<evidence type="ECO:0000256" key="3">
    <source>
        <dbReference type="ARBA" id="ARBA00022448"/>
    </source>
</evidence>
<evidence type="ECO:0000256" key="2">
    <source>
        <dbReference type="ARBA" id="ARBA00005417"/>
    </source>
</evidence>
<evidence type="ECO:0000256" key="1">
    <source>
        <dbReference type="ARBA" id="ARBA00004417"/>
    </source>
</evidence>
<comment type="subcellular location">
    <subcellularLocation>
        <location evidence="1">Cell inner membrane</location>
        <topology evidence="1">Peripheral membrane protein</topology>
    </subcellularLocation>
</comment>
<comment type="caution">
    <text evidence="12">The sequence shown here is derived from an EMBL/GenBank/DDBJ whole genome shotgun (WGS) entry which is preliminary data.</text>
</comment>
<evidence type="ECO:0000256" key="6">
    <source>
        <dbReference type="ARBA" id="ARBA00022741"/>
    </source>
</evidence>
<evidence type="ECO:0000313" key="12">
    <source>
        <dbReference type="EMBL" id="PVY62529.1"/>
    </source>
</evidence>
<dbReference type="InterPro" id="IPR003593">
    <property type="entry name" value="AAA+_ATPase"/>
</dbReference>
<feature type="region of interest" description="Disordered" evidence="10">
    <location>
        <begin position="598"/>
        <end position="625"/>
    </location>
</feature>
<proteinExistence type="inferred from homology"/>
<keyword evidence="3" id="KW-0813">Transport</keyword>
<dbReference type="InterPro" id="IPR003439">
    <property type="entry name" value="ABC_transporter-like_ATP-bd"/>
</dbReference>
<dbReference type="CDD" id="cd03257">
    <property type="entry name" value="ABC_NikE_OppD_transporters"/>
    <property type="match status" value="2"/>
</dbReference>
<evidence type="ECO:0000256" key="7">
    <source>
        <dbReference type="ARBA" id="ARBA00022840"/>
    </source>
</evidence>